<evidence type="ECO:0000313" key="2">
    <source>
        <dbReference type="EMBL" id="CAE0407389.1"/>
    </source>
</evidence>
<dbReference type="SMART" id="SM00516">
    <property type="entry name" value="SEC14"/>
    <property type="match status" value="1"/>
</dbReference>
<gene>
    <name evidence="2" type="ORF">ACOF00016_LOCUS5215</name>
</gene>
<dbReference type="AlphaFoldDB" id="A0A7S3L2B2"/>
<dbReference type="PRINTS" id="PR00180">
    <property type="entry name" value="CRETINALDHBP"/>
</dbReference>
<organism evidence="2">
    <name type="scientific">Amphora coffeiformis</name>
    <dbReference type="NCBI Taxonomy" id="265554"/>
    <lineage>
        <taxon>Eukaryota</taxon>
        <taxon>Sar</taxon>
        <taxon>Stramenopiles</taxon>
        <taxon>Ochrophyta</taxon>
        <taxon>Bacillariophyta</taxon>
        <taxon>Bacillariophyceae</taxon>
        <taxon>Bacillariophycidae</taxon>
        <taxon>Thalassiophysales</taxon>
        <taxon>Catenulaceae</taxon>
        <taxon>Amphora</taxon>
    </lineage>
</organism>
<protein>
    <recommendedName>
        <fullName evidence="1">CRAL-TRIO domain-containing protein</fullName>
    </recommendedName>
</protein>
<evidence type="ECO:0000259" key="1">
    <source>
        <dbReference type="PROSITE" id="PS50191"/>
    </source>
</evidence>
<feature type="domain" description="CRAL-TRIO" evidence="1">
    <location>
        <begin position="112"/>
        <end position="276"/>
    </location>
</feature>
<dbReference type="GO" id="GO:0016020">
    <property type="term" value="C:membrane"/>
    <property type="evidence" value="ECO:0007669"/>
    <property type="project" value="TreeGrafter"/>
</dbReference>
<name>A0A7S3L2B2_9STRA</name>
<dbReference type="EMBL" id="HBIM01006125">
    <property type="protein sequence ID" value="CAE0407389.1"/>
    <property type="molecule type" value="Transcribed_RNA"/>
</dbReference>
<dbReference type="GO" id="GO:1902936">
    <property type="term" value="F:phosphatidylinositol bisphosphate binding"/>
    <property type="evidence" value="ECO:0007669"/>
    <property type="project" value="TreeGrafter"/>
</dbReference>
<dbReference type="PANTHER" id="PTHR10174:SF208">
    <property type="entry name" value="CRAL-TRIO DOMAIN-CONTAINING PROTEIN DDB_G0278031"/>
    <property type="match status" value="1"/>
</dbReference>
<sequence length="288" mass="32888">MASSDVTKGSKADVYGQFHPVETKEMILEKLEDFEAEIKKLPEEDKKNLLEAEEKCPDLVTDSFKLIFLRSEVFNADLAAKRYAKYWDKRVEIFGPEKAFLPLTLDGALKDDDAALTIGYANFLHGHCDPQGRSIMYMEAGRQDKTKYSRESMVRAIWYMLHAAMENEETQKYGMLFVTYPGGVTMSQIDRGLIKILLPSIQGTIPVRLSAFHSCQPPTFLKLVLPFVKLFMSERTKDRLLFHFGSTEKVCRKLQSYGLRKEDIPQTLGGNVVVDTKAWIEQRRAEGK</sequence>
<proteinExistence type="predicted"/>
<dbReference type="Gene3D" id="3.40.525.10">
    <property type="entry name" value="CRAL-TRIO lipid binding domain"/>
    <property type="match status" value="1"/>
</dbReference>
<dbReference type="PANTHER" id="PTHR10174">
    <property type="entry name" value="ALPHA-TOCOPHEROL TRANSFER PROTEIN-RELATED"/>
    <property type="match status" value="1"/>
</dbReference>
<dbReference type="InterPro" id="IPR001251">
    <property type="entry name" value="CRAL-TRIO_dom"/>
</dbReference>
<dbReference type="Pfam" id="PF00650">
    <property type="entry name" value="CRAL_TRIO"/>
    <property type="match status" value="1"/>
</dbReference>
<dbReference type="CDD" id="cd00170">
    <property type="entry name" value="SEC14"/>
    <property type="match status" value="1"/>
</dbReference>
<dbReference type="PROSITE" id="PS50191">
    <property type="entry name" value="CRAL_TRIO"/>
    <property type="match status" value="1"/>
</dbReference>
<dbReference type="SUPFAM" id="SSF52087">
    <property type="entry name" value="CRAL/TRIO domain"/>
    <property type="match status" value="1"/>
</dbReference>
<accession>A0A7S3L2B2</accession>
<dbReference type="InterPro" id="IPR036865">
    <property type="entry name" value="CRAL-TRIO_dom_sf"/>
</dbReference>
<reference evidence="2" key="1">
    <citation type="submission" date="2021-01" db="EMBL/GenBank/DDBJ databases">
        <authorList>
            <person name="Corre E."/>
            <person name="Pelletier E."/>
            <person name="Niang G."/>
            <person name="Scheremetjew M."/>
            <person name="Finn R."/>
            <person name="Kale V."/>
            <person name="Holt S."/>
            <person name="Cochrane G."/>
            <person name="Meng A."/>
            <person name="Brown T."/>
            <person name="Cohen L."/>
        </authorList>
    </citation>
    <scope>NUCLEOTIDE SEQUENCE</scope>
    <source>
        <strain evidence="2">CCMP127</strain>
    </source>
</reference>